<protein>
    <recommendedName>
        <fullName evidence="1">DNA (cytosine-5-)-methyltransferase</fullName>
        <ecNumber evidence="1">2.1.1.37</ecNumber>
    </recommendedName>
</protein>
<name>A0A2T5G4S1_HYDSH</name>
<dbReference type="GO" id="GO:0009307">
    <property type="term" value="P:DNA restriction-modification system"/>
    <property type="evidence" value="ECO:0007669"/>
    <property type="project" value="UniProtKB-KW"/>
</dbReference>
<dbReference type="Gene3D" id="3.40.50.150">
    <property type="entry name" value="Vaccinia Virus protein VP39"/>
    <property type="match status" value="1"/>
</dbReference>
<dbReference type="AlphaFoldDB" id="A0A2T5G4S1"/>
<dbReference type="InterPro" id="IPR001525">
    <property type="entry name" value="C5_MeTfrase"/>
</dbReference>
<dbReference type="GO" id="GO:0003677">
    <property type="term" value="F:DNA binding"/>
    <property type="evidence" value="ECO:0007669"/>
    <property type="project" value="TreeGrafter"/>
</dbReference>
<keyword evidence="3" id="KW-0808">Transferase</keyword>
<evidence type="ECO:0000313" key="7">
    <source>
        <dbReference type="Proteomes" id="UP000244180"/>
    </source>
</evidence>
<evidence type="ECO:0000256" key="4">
    <source>
        <dbReference type="ARBA" id="ARBA00022691"/>
    </source>
</evidence>
<dbReference type="Pfam" id="PF00145">
    <property type="entry name" value="DNA_methylase"/>
    <property type="match status" value="1"/>
</dbReference>
<dbReference type="EC" id="2.1.1.37" evidence="1"/>
<comment type="caution">
    <text evidence="6">The sequence shown here is derived from an EMBL/GenBank/DDBJ whole genome shotgun (WGS) entry which is preliminary data.</text>
</comment>
<accession>A0A2T5G4S1</accession>
<gene>
    <name evidence="6" type="ORF">HSCHL_1391</name>
</gene>
<organism evidence="6 7">
    <name type="scientific">Hydrogenibacillus schlegelii</name>
    <name type="common">Bacillus schlegelii</name>
    <dbReference type="NCBI Taxonomy" id="1484"/>
    <lineage>
        <taxon>Bacteria</taxon>
        <taxon>Bacillati</taxon>
        <taxon>Bacillota</taxon>
        <taxon>Bacilli</taxon>
        <taxon>Bacillales</taxon>
        <taxon>Bacillales Family X. Incertae Sedis</taxon>
        <taxon>Hydrogenibacillus</taxon>
    </lineage>
</organism>
<reference evidence="6 7" key="1">
    <citation type="submission" date="2017-08" db="EMBL/GenBank/DDBJ databases">
        <title>Burning lignite coal seam in the remote Altai Mountains harbors a hydrogen-driven thermophilic microbial community.</title>
        <authorList>
            <person name="Kadnikov V.V."/>
            <person name="Mardanov A.V."/>
            <person name="Ivasenko D."/>
            <person name="Beletsky A.V."/>
            <person name="Karnachuk O.V."/>
            <person name="Ravin N.V."/>
        </authorList>
    </citation>
    <scope>NUCLEOTIDE SEQUENCE [LARGE SCALE GENOMIC DNA]</scope>
    <source>
        <strain evidence="6">AL33</strain>
    </source>
</reference>
<keyword evidence="4" id="KW-0949">S-adenosyl-L-methionine</keyword>
<dbReference type="EMBL" id="PEBV01000049">
    <property type="protein sequence ID" value="PTQ51174.1"/>
    <property type="molecule type" value="Genomic_DNA"/>
</dbReference>
<dbReference type="GO" id="GO:0032259">
    <property type="term" value="P:methylation"/>
    <property type="evidence" value="ECO:0007669"/>
    <property type="project" value="UniProtKB-KW"/>
</dbReference>
<dbReference type="PANTHER" id="PTHR10629:SF52">
    <property type="entry name" value="DNA (CYTOSINE-5)-METHYLTRANSFERASE 1"/>
    <property type="match status" value="1"/>
</dbReference>
<evidence type="ECO:0000313" key="6">
    <source>
        <dbReference type="EMBL" id="PTQ51174.1"/>
    </source>
</evidence>
<dbReference type="Proteomes" id="UP000244180">
    <property type="component" value="Unassembled WGS sequence"/>
</dbReference>
<dbReference type="InterPro" id="IPR029063">
    <property type="entry name" value="SAM-dependent_MTases_sf"/>
</dbReference>
<dbReference type="GO" id="GO:0003886">
    <property type="term" value="F:DNA (cytosine-5-)-methyltransferase activity"/>
    <property type="evidence" value="ECO:0007669"/>
    <property type="project" value="UniProtKB-EC"/>
</dbReference>
<keyword evidence="5" id="KW-0680">Restriction system</keyword>
<evidence type="ECO:0000256" key="1">
    <source>
        <dbReference type="ARBA" id="ARBA00011975"/>
    </source>
</evidence>
<sequence length="240" mass="28287">MNRRPGRTRENHPDYWLLSLFFDYIEELKPEAFILENVPPVKNDPVLNKRVERLLHRYSIASRIITYGDYGAATVRKRFFLAGFVRRSEEETAEKFFHILETEYADSPRAVREVIDYLVPYDFGEVPDHHWPRFRTIEKYRDKYETGRFGWYRLDADRPARSFGNIMKTYILHPYAGNGHGIPLRVISVREAMEIMGFDPGFRFPEGMSMTDRYQMVADAVSPVFSEKAALAMREIMNEL</sequence>
<keyword evidence="2" id="KW-0489">Methyltransferase</keyword>
<proteinExistence type="predicted"/>
<dbReference type="Gene3D" id="3.90.120.10">
    <property type="entry name" value="DNA Methylase, subunit A, domain 2"/>
    <property type="match status" value="1"/>
</dbReference>
<evidence type="ECO:0000256" key="5">
    <source>
        <dbReference type="ARBA" id="ARBA00022747"/>
    </source>
</evidence>
<evidence type="ECO:0000256" key="3">
    <source>
        <dbReference type="ARBA" id="ARBA00022679"/>
    </source>
</evidence>
<dbReference type="InterPro" id="IPR050390">
    <property type="entry name" value="C5-Methyltransferase"/>
</dbReference>
<dbReference type="PANTHER" id="PTHR10629">
    <property type="entry name" value="CYTOSINE-SPECIFIC METHYLTRANSFERASE"/>
    <property type="match status" value="1"/>
</dbReference>
<dbReference type="SUPFAM" id="SSF53335">
    <property type="entry name" value="S-adenosyl-L-methionine-dependent methyltransferases"/>
    <property type="match status" value="1"/>
</dbReference>
<evidence type="ECO:0000256" key="2">
    <source>
        <dbReference type="ARBA" id="ARBA00022603"/>
    </source>
</evidence>
<dbReference type="GO" id="GO:0044027">
    <property type="term" value="P:negative regulation of gene expression via chromosomal CpG island methylation"/>
    <property type="evidence" value="ECO:0007669"/>
    <property type="project" value="TreeGrafter"/>
</dbReference>